<proteinExistence type="predicted"/>
<dbReference type="AlphaFoldDB" id="A0A1G9A235"/>
<evidence type="ECO:0000313" key="2">
    <source>
        <dbReference type="Proteomes" id="UP000198510"/>
    </source>
</evidence>
<keyword evidence="2" id="KW-1185">Reference proteome</keyword>
<accession>A0A1G9A235</accession>
<protein>
    <submittedName>
        <fullName evidence="1">Uncharacterized protein</fullName>
    </submittedName>
</protein>
<dbReference type="Proteomes" id="UP000198510">
    <property type="component" value="Unassembled WGS sequence"/>
</dbReference>
<evidence type="ECO:0000313" key="1">
    <source>
        <dbReference type="EMBL" id="SDK21398.1"/>
    </source>
</evidence>
<reference evidence="1 2" key="1">
    <citation type="submission" date="2016-10" db="EMBL/GenBank/DDBJ databases">
        <authorList>
            <person name="de Groot N.N."/>
        </authorList>
    </citation>
    <scope>NUCLEOTIDE SEQUENCE [LARGE SCALE GENOMIC DNA]</scope>
    <source>
        <strain evidence="1 2">DSM 25186</strain>
    </source>
</reference>
<organism evidence="1 2">
    <name type="scientific">Catalinimonas alkaloidigena</name>
    <dbReference type="NCBI Taxonomy" id="1075417"/>
    <lineage>
        <taxon>Bacteria</taxon>
        <taxon>Pseudomonadati</taxon>
        <taxon>Bacteroidota</taxon>
        <taxon>Cytophagia</taxon>
        <taxon>Cytophagales</taxon>
        <taxon>Catalimonadaceae</taxon>
        <taxon>Catalinimonas</taxon>
    </lineage>
</organism>
<sequence>MEEEIKMGVKLQTRKIEQLVKKMSDLKKLREKYSSGY</sequence>
<name>A0A1G9A235_9BACT</name>
<dbReference type="EMBL" id="FNFO01000002">
    <property type="protein sequence ID" value="SDK21398.1"/>
    <property type="molecule type" value="Genomic_DNA"/>
</dbReference>
<gene>
    <name evidence="1" type="ORF">SAMN05421823_102159</name>
</gene>